<dbReference type="Proteomes" id="UP000293547">
    <property type="component" value="Unassembled WGS sequence"/>
</dbReference>
<proteinExistence type="predicted"/>
<organism evidence="1 2">
    <name type="scientific">Alternaria gaisen</name>
    <dbReference type="NCBI Taxonomy" id="167740"/>
    <lineage>
        <taxon>Eukaryota</taxon>
        <taxon>Fungi</taxon>
        <taxon>Dikarya</taxon>
        <taxon>Ascomycota</taxon>
        <taxon>Pezizomycotina</taxon>
        <taxon>Dothideomycetes</taxon>
        <taxon>Pleosporomycetidae</taxon>
        <taxon>Pleosporales</taxon>
        <taxon>Pleosporineae</taxon>
        <taxon>Pleosporaceae</taxon>
        <taxon>Alternaria</taxon>
        <taxon>Alternaria sect. Alternaria</taxon>
    </lineage>
</organism>
<sequence length="590" mass="63276">MAILMHTTKRKILIPEKVSPDGLALLKDQFDVDEKKGLTPEELKKIIGEYDALIVRSETKVTAELLEAAKKMKVVARAGVGVDNVDVQSATSHGIIVVNSPSGNINAAAEHTIALLMAVARNVGDASQSIKAGKWERSRLVGVEAKGKTLAIVGLGKVGLTVARIANGLGMRLIAYDPYANPNLAAAASVTLRPSLAEILKEADFLTLHTPLIASTKGMISKAELETMKPTARILNVARGGMIDEDALVEALDAGVIAGAGIDVFTSEPPEQDSSATRLIAHPKVVATPHLGASTKEAQENVSIDVCEQVVSILSGELPRSAVNAPIVLPDEYRTLQPFISLVEKMGSLYTQHYSSAKTGSFRTTFDLIYEGKLATINTTKPLFAALVKGLLTPITSSDGLNINIVNAELLAKERGILINEQRSRENVEDKPYSSFITLRARASRSVSQQPRSRNVSPSAARSLQQGTNDNDDQIIQGFVSGNKPFISRLDKFKGEFVPRGTLLICRNFDSVGKIGYVGNLLGKAGVNIKFMNVAPLDEEVEERMNEQNGEGEGSKEALMILGVDKPVGEDVLKRLIADEGVLEASVVNF</sequence>
<evidence type="ECO:0000313" key="2">
    <source>
        <dbReference type="Proteomes" id="UP000293547"/>
    </source>
</evidence>
<comment type="caution">
    <text evidence="1">The sequence shown here is derived from an EMBL/GenBank/DDBJ whole genome shotgun (WGS) entry which is preliminary data.</text>
</comment>
<keyword evidence="2" id="KW-1185">Reference proteome</keyword>
<gene>
    <name evidence="1" type="ORF">AG0111_0g2067</name>
</gene>
<protein>
    <submittedName>
        <fullName evidence="1">D-3-phosphoglycerate dehydrogenase 2</fullName>
    </submittedName>
</protein>
<reference evidence="1 2" key="1">
    <citation type="journal article" date="2019" name="bioRxiv">
        <title>Genomics, evolutionary history and diagnostics of the Alternaria alternata species group including apple and Asian pear pathotypes.</title>
        <authorList>
            <person name="Armitage A.D."/>
            <person name="Cockerton H.M."/>
            <person name="Sreenivasaprasad S."/>
            <person name="Woodhall J.W."/>
            <person name="Lane C.R."/>
            <person name="Harrison R.J."/>
            <person name="Clarkson J.P."/>
        </authorList>
    </citation>
    <scope>NUCLEOTIDE SEQUENCE [LARGE SCALE GENOMIC DNA]</scope>
    <source>
        <strain evidence="1 2">FERA 650</strain>
    </source>
</reference>
<accession>A0ACB6FZX5</accession>
<evidence type="ECO:0000313" key="1">
    <source>
        <dbReference type="EMBL" id="KAB2109978.1"/>
    </source>
</evidence>
<dbReference type="EMBL" id="PDWZ02000001">
    <property type="protein sequence ID" value="KAB2109978.1"/>
    <property type="molecule type" value="Genomic_DNA"/>
</dbReference>
<name>A0ACB6FZX5_9PLEO</name>